<dbReference type="GO" id="GO:0005524">
    <property type="term" value="F:ATP binding"/>
    <property type="evidence" value="ECO:0007669"/>
    <property type="project" value="InterPro"/>
</dbReference>
<dbReference type="AlphaFoldDB" id="A0A0C3Q5N0"/>
<dbReference type="InterPro" id="IPR000719">
    <property type="entry name" value="Prot_kinase_dom"/>
</dbReference>
<dbReference type="GO" id="GO:0004674">
    <property type="term" value="F:protein serine/threonine kinase activity"/>
    <property type="evidence" value="ECO:0007669"/>
    <property type="project" value="TreeGrafter"/>
</dbReference>
<feature type="domain" description="Protein kinase" evidence="1">
    <location>
        <begin position="1"/>
        <end position="175"/>
    </location>
</feature>
<organism evidence="2 3">
    <name type="scientific">Tulasnella calospora MUT 4182</name>
    <dbReference type="NCBI Taxonomy" id="1051891"/>
    <lineage>
        <taxon>Eukaryota</taxon>
        <taxon>Fungi</taxon>
        <taxon>Dikarya</taxon>
        <taxon>Basidiomycota</taxon>
        <taxon>Agaricomycotina</taxon>
        <taxon>Agaricomycetes</taxon>
        <taxon>Cantharellales</taxon>
        <taxon>Tulasnellaceae</taxon>
        <taxon>Tulasnella</taxon>
    </lineage>
</organism>
<dbReference type="GO" id="GO:0005737">
    <property type="term" value="C:cytoplasm"/>
    <property type="evidence" value="ECO:0007669"/>
    <property type="project" value="TreeGrafter"/>
</dbReference>
<dbReference type="STRING" id="1051891.A0A0C3Q5N0"/>
<name>A0A0C3Q5N0_9AGAM</name>
<dbReference type="InterPro" id="IPR053235">
    <property type="entry name" value="Ser_Thr_kinase"/>
</dbReference>
<dbReference type="InterPro" id="IPR011009">
    <property type="entry name" value="Kinase-like_dom_sf"/>
</dbReference>
<dbReference type="HOGENOM" id="CLU_000288_7_18_1"/>
<protein>
    <recommendedName>
        <fullName evidence="1">Protein kinase domain-containing protein</fullName>
    </recommendedName>
</protein>
<dbReference type="Proteomes" id="UP000054248">
    <property type="component" value="Unassembled WGS sequence"/>
</dbReference>
<reference evidence="2 3" key="1">
    <citation type="submission" date="2014-04" db="EMBL/GenBank/DDBJ databases">
        <authorList>
            <consortium name="DOE Joint Genome Institute"/>
            <person name="Kuo A."/>
            <person name="Girlanda M."/>
            <person name="Perotto S."/>
            <person name="Kohler A."/>
            <person name="Nagy L.G."/>
            <person name="Floudas D."/>
            <person name="Copeland A."/>
            <person name="Barry K.W."/>
            <person name="Cichocki N."/>
            <person name="Veneault-Fourrey C."/>
            <person name="LaButti K."/>
            <person name="Lindquist E.A."/>
            <person name="Lipzen A."/>
            <person name="Lundell T."/>
            <person name="Morin E."/>
            <person name="Murat C."/>
            <person name="Sun H."/>
            <person name="Tunlid A."/>
            <person name="Henrissat B."/>
            <person name="Grigoriev I.V."/>
            <person name="Hibbett D.S."/>
            <person name="Martin F."/>
            <person name="Nordberg H.P."/>
            <person name="Cantor M.N."/>
            <person name="Hua S.X."/>
        </authorList>
    </citation>
    <scope>NUCLEOTIDE SEQUENCE [LARGE SCALE GENOMIC DNA]</scope>
    <source>
        <strain evidence="2 3">MUT 4182</strain>
    </source>
</reference>
<evidence type="ECO:0000313" key="2">
    <source>
        <dbReference type="EMBL" id="KIO24455.1"/>
    </source>
</evidence>
<dbReference type="Gene3D" id="1.10.510.10">
    <property type="entry name" value="Transferase(Phosphotransferase) domain 1"/>
    <property type="match status" value="1"/>
</dbReference>
<reference evidence="3" key="2">
    <citation type="submission" date="2015-01" db="EMBL/GenBank/DDBJ databases">
        <title>Evolutionary Origins and Diversification of the Mycorrhizal Mutualists.</title>
        <authorList>
            <consortium name="DOE Joint Genome Institute"/>
            <consortium name="Mycorrhizal Genomics Consortium"/>
            <person name="Kohler A."/>
            <person name="Kuo A."/>
            <person name="Nagy L.G."/>
            <person name="Floudas D."/>
            <person name="Copeland A."/>
            <person name="Barry K.W."/>
            <person name="Cichocki N."/>
            <person name="Veneault-Fourrey C."/>
            <person name="LaButti K."/>
            <person name="Lindquist E.A."/>
            <person name="Lipzen A."/>
            <person name="Lundell T."/>
            <person name="Morin E."/>
            <person name="Murat C."/>
            <person name="Riley R."/>
            <person name="Ohm R."/>
            <person name="Sun H."/>
            <person name="Tunlid A."/>
            <person name="Henrissat B."/>
            <person name="Grigoriev I.V."/>
            <person name="Hibbett D.S."/>
            <person name="Martin F."/>
        </authorList>
    </citation>
    <scope>NUCLEOTIDE SEQUENCE [LARGE SCALE GENOMIC DNA]</scope>
    <source>
        <strain evidence="3">MUT 4182</strain>
    </source>
</reference>
<dbReference type="EMBL" id="KN823061">
    <property type="protein sequence ID" value="KIO24455.1"/>
    <property type="molecule type" value="Genomic_DNA"/>
</dbReference>
<evidence type="ECO:0000259" key="1">
    <source>
        <dbReference type="PROSITE" id="PS50011"/>
    </source>
</evidence>
<proteinExistence type="predicted"/>
<gene>
    <name evidence="2" type="ORF">M407DRAFT_76947</name>
</gene>
<feature type="non-terminal residue" evidence="2">
    <location>
        <position position="1"/>
    </location>
</feature>
<sequence>VLDVASGLVYLHGMNPPICHGDIKPVSMVLCFLGNLLIAHDMRGMLGDFGLSRALESNSSGLTTSKTIKGSLRYMSPELFGQNPAHTLASDVWAFGCVTFEILAGVPPWYSHQSEPQIIVQLVQGNRPALLSVEPGNKLDADLQSLLNCCWSKSPGDRPDMENCLQMMQTRHELSSFELATGEGWSAVFDSEMFSEFNSQCLKRDLGYVTERCWLTSVFIC</sequence>
<dbReference type="PROSITE" id="PS50011">
    <property type="entry name" value="PROTEIN_KINASE_DOM"/>
    <property type="match status" value="1"/>
</dbReference>
<accession>A0A0C3Q5N0</accession>
<keyword evidence="3" id="KW-1185">Reference proteome</keyword>
<dbReference type="PANTHER" id="PTHR24361">
    <property type="entry name" value="MITOGEN-ACTIVATED KINASE KINASE KINASE"/>
    <property type="match status" value="1"/>
</dbReference>
<dbReference type="Pfam" id="PF00069">
    <property type="entry name" value="Pkinase"/>
    <property type="match status" value="1"/>
</dbReference>
<evidence type="ECO:0000313" key="3">
    <source>
        <dbReference type="Proteomes" id="UP000054248"/>
    </source>
</evidence>
<dbReference type="SUPFAM" id="SSF56112">
    <property type="entry name" value="Protein kinase-like (PK-like)"/>
    <property type="match status" value="1"/>
</dbReference>
<dbReference type="OrthoDB" id="346907at2759"/>